<dbReference type="AlphaFoldDB" id="A0A117IBX0"/>
<dbReference type="Pfam" id="PF00106">
    <property type="entry name" value="adh_short"/>
    <property type="match status" value="1"/>
</dbReference>
<evidence type="ECO:0000256" key="2">
    <source>
        <dbReference type="RuleBase" id="RU000363"/>
    </source>
</evidence>
<keyword evidence="1" id="KW-0560">Oxidoreductase</keyword>
<comment type="similarity">
    <text evidence="2">Belongs to the short-chain dehydrogenases/reductases (SDR) family.</text>
</comment>
<comment type="caution">
    <text evidence="3">The sequence shown here is derived from an EMBL/GenBank/DDBJ whole genome shotgun (WGS) entry which is preliminary data.</text>
</comment>
<proteinExistence type="inferred from homology"/>
<sequence length="289" mass="30984">MITGATSGIGELAAIDLARRGAHLVLTARNAERAEQTVTHIRRVSPNTVIDIIDADFTDLASTRRAGMEINHRYARVDVLINNAGLHAMSQRTTVDGLPEMITVNYLAPWLLTGTVLPALRRAACARVVTVASEASRRHGTLRIPDDLTSTAPFNALQSSPLYGKSKLLDIMFTLELADRLAGTAISAMCLNPGYNTTGLGRELRFAAVLERILNVLGIGDPHNGANLIVRVGTDSGLQSGGYYSGKSARLLTPVPPADDPRTRRELWQATAELMAAKGYDGIYPGNAS</sequence>
<evidence type="ECO:0000256" key="1">
    <source>
        <dbReference type="ARBA" id="ARBA00023002"/>
    </source>
</evidence>
<evidence type="ECO:0000313" key="4">
    <source>
        <dbReference type="Proteomes" id="UP000069443"/>
    </source>
</evidence>
<accession>A0A117IBX0</accession>
<organism evidence="3 4">
    <name type="scientific">Mycolicibacterium canariasense</name>
    <name type="common">Mycobacterium canariasense</name>
    <dbReference type="NCBI Taxonomy" id="228230"/>
    <lineage>
        <taxon>Bacteria</taxon>
        <taxon>Bacillati</taxon>
        <taxon>Actinomycetota</taxon>
        <taxon>Actinomycetes</taxon>
        <taxon>Mycobacteriales</taxon>
        <taxon>Mycobacteriaceae</taxon>
        <taxon>Mycolicibacterium</taxon>
    </lineage>
</organism>
<dbReference type="EMBL" id="BCSY01000087">
    <property type="protein sequence ID" value="GAS98615.1"/>
    <property type="molecule type" value="Genomic_DNA"/>
</dbReference>
<reference evidence="4" key="2">
    <citation type="submission" date="2016-02" db="EMBL/GenBank/DDBJ databases">
        <title>Draft genome sequence of five rapidly growing Mycobacterium species.</title>
        <authorList>
            <person name="Katahira K."/>
            <person name="Gotou Y."/>
            <person name="Iida K."/>
            <person name="Ogura Y."/>
            <person name="Hayashi T."/>
        </authorList>
    </citation>
    <scope>NUCLEOTIDE SEQUENCE [LARGE SCALE GENOMIC DNA]</scope>
    <source>
        <strain evidence="4">JCM15298</strain>
    </source>
</reference>
<protein>
    <submittedName>
        <fullName evidence="3">Short-chain dehydrogenase</fullName>
    </submittedName>
</protein>
<dbReference type="GO" id="GO:0016491">
    <property type="term" value="F:oxidoreductase activity"/>
    <property type="evidence" value="ECO:0007669"/>
    <property type="project" value="UniProtKB-KW"/>
</dbReference>
<dbReference type="PANTHER" id="PTHR43157">
    <property type="entry name" value="PHOSPHATIDYLINOSITOL-GLYCAN BIOSYNTHESIS CLASS F PROTEIN-RELATED"/>
    <property type="match status" value="1"/>
</dbReference>
<evidence type="ECO:0000313" key="3">
    <source>
        <dbReference type="EMBL" id="GAS98615.1"/>
    </source>
</evidence>
<dbReference type="PANTHER" id="PTHR43157:SF31">
    <property type="entry name" value="PHOSPHATIDYLINOSITOL-GLYCAN BIOSYNTHESIS CLASS F PROTEIN"/>
    <property type="match status" value="1"/>
</dbReference>
<dbReference type="Gene3D" id="3.40.50.720">
    <property type="entry name" value="NAD(P)-binding Rossmann-like Domain"/>
    <property type="match status" value="1"/>
</dbReference>
<dbReference type="PRINTS" id="PR00081">
    <property type="entry name" value="GDHRDH"/>
</dbReference>
<dbReference type="Proteomes" id="UP000069443">
    <property type="component" value="Unassembled WGS sequence"/>
</dbReference>
<dbReference type="InterPro" id="IPR002347">
    <property type="entry name" value="SDR_fam"/>
</dbReference>
<name>A0A117IBX0_MYCCR</name>
<dbReference type="STRING" id="228230.RMCC_5580"/>
<dbReference type="PRINTS" id="PR00080">
    <property type="entry name" value="SDRFAMILY"/>
</dbReference>
<keyword evidence="4" id="KW-1185">Reference proteome</keyword>
<dbReference type="InterPro" id="IPR036291">
    <property type="entry name" value="NAD(P)-bd_dom_sf"/>
</dbReference>
<reference evidence="4" key="1">
    <citation type="journal article" date="2016" name="Genome Announc.">
        <title>Draft Genome Sequences of Five Rapidly Growing Mycobacterium Species, M. thermoresistibile, M. fortuitum subsp. acetamidolyticum, M. canariasense, M. brisbanense, and M. novocastrense.</title>
        <authorList>
            <person name="Katahira K."/>
            <person name="Ogura Y."/>
            <person name="Gotoh Y."/>
            <person name="Hayashi T."/>
        </authorList>
    </citation>
    <scope>NUCLEOTIDE SEQUENCE [LARGE SCALE GENOMIC DNA]</scope>
    <source>
        <strain evidence="4">JCM15298</strain>
    </source>
</reference>
<dbReference type="SUPFAM" id="SSF51735">
    <property type="entry name" value="NAD(P)-binding Rossmann-fold domains"/>
    <property type="match status" value="1"/>
</dbReference>
<gene>
    <name evidence="3" type="ORF">RMCC_5580</name>
</gene>